<keyword evidence="3" id="KW-1185">Reference proteome</keyword>
<accession>A0A1E1JZQ1</accession>
<dbReference type="EMBL" id="FJUW01000004">
    <property type="protein sequence ID" value="CZS91365.1"/>
    <property type="molecule type" value="Genomic_DNA"/>
</dbReference>
<protein>
    <submittedName>
        <fullName evidence="2">Uncharacterized protein</fullName>
    </submittedName>
</protein>
<comment type="caution">
    <text evidence="2">The sequence shown here is derived from an EMBL/GenBank/DDBJ whole genome shotgun (WGS) entry which is preliminary data.</text>
</comment>
<dbReference type="Proteomes" id="UP000178129">
    <property type="component" value="Unassembled WGS sequence"/>
</dbReference>
<reference evidence="3" key="1">
    <citation type="submission" date="2016-03" db="EMBL/GenBank/DDBJ databases">
        <authorList>
            <person name="Ploux O."/>
        </authorList>
    </citation>
    <scope>NUCLEOTIDE SEQUENCE [LARGE SCALE GENOMIC DNA]</scope>
    <source>
        <strain evidence="3">UK7</strain>
    </source>
</reference>
<feature type="region of interest" description="Disordered" evidence="1">
    <location>
        <begin position="297"/>
        <end position="323"/>
    </location>
</feature>
<evidence type="ECO:0000313" key="2">
    <source>
        <dbReference type="EMBL" id="CZS91365.1"/>
    </source>
</evidence>
<proteinExistence type="predicted"/>
<organism evidence="2 3">
    <name type="scientific">Rhynchosporium graminicola</name>
    <dbReference type="NCBI Taxonomy" id="2792576"/>
    <lineage>
        <taxon>Eukaryota</taxon>
        <taxon>Fungi</taxon>
        <taxon>Dikarya</taxon>
        <taxon>Ascomycota</taxon>
        <taxon>Pezizomycotina</taxon>
        <taxon>Leotiomycetes</taxon>
        <taxon>Helotiales</taxon>
        <taxon>Ploettnerulaceae</taxon>
        <taxon>Rhynchosporium</taxon>
    </lineage>
</organism>
<sequence>MPAPYDKRFVKIYRKAQRVHLWTDAELLMHFEGALEQVIECMPDIPEDEAMLKALRSWVRFLFPGVNLPRLLSYEKETDWVPKYGNAVVALSSTPGTFCWNNITNGVQWAWFNPSPGDGGKFQDTDPSLKVEEEIGVKCGQFNSVLSHFAPSPDSMTLATETLAPSSTNNQENNRNVISAALTASSLHCGIKFSPFESKVLEFRFNEYSSLEPFIAAKALRAGFSQEQLDDGWMKSSDQAGSGLEIMDRRMFSTWLKRATGAGCVFPGRNPVTGEYHMYTHNEMVENPELTFKEPELRGYARTPLSSPERPIKRVGASKTNSQ</sequence>
<dbReference type="InParanoid" id="A0A1E1JZQ1"/>
<name>A0A1E1JZQ1_9HELO</name>
<dbReference type="AlphaFoldDB" id="A0A1E1JZQ1"/>
<gene>
    <name evidence="2" type="ORF">RCO7_01591</name>
</gene>
<evidence type="ECO:0000256" key="1">
    <source>
        <dbReference type="SAM" id="MobiDB-lite"/>
    </source>
</evidence>
<evidence type="ECO:0000313" key="3">
    <source>
        <dbReference type="Proteomes" id="UP000178129"/>
    </source>
</evidence>